<dbReference type="Gene3D" id="3.60.15.10">
    <property type="entry name" value="Ribonuclease Z/Hydroxyacylglutathione hydrolase-like"/>
    <property type="match status" value="1"/>
</dbReference>
<evidence type="ECO:0000313" key="3">
    <source>
        <dbReference type="Proteomes" id="UP000198945"/>
    </source>
</evidence>
<evidence type="ECO:0000259" key="1">
    <source>
        <dbReference type="SMART" id="SM00849"/>
    </source>
</evidence>
<protein>
    <submittedName>
        <fullName evidence="2">Phosphoribosyl 1,2-cyclic phosphodiesterase</fullName>
    </submittedName>
</protein>
<dbReference type="Pfam" id="PF12706">
    <property type="entry name" value="Lactamase_B_2"/>
    <property type="match status" value="1"/>
</dbReference>
<reference evidence="2 3" key="1">
    <citation type="submission" date="2016-10" db="EMBL/GenBank/DDBJ databases">
        <authorList>
            <person name="de Groot N.N."/>
        </authorList>
    </citation>
    <scope>NUCLEOTIDE SEQUENCE [LARGE SCALE GENOMIC DNA]</scope>
    <source>
        <strain evidence="2 3">WG7</strain>
    </source>
</reference>
<dbReference type="PANTHER" id="PTHR47619:SF1">
    <property type="entry name" value="EXODEOXYRIBONUCLEASE WALJ"/>
    <property type="match status" value="1"/>
</dbReference>
<accession>A0A1G8PWQ2</accession>
<dbReference type="InterPro" id="IPR036866">
    <property type="entry name" value="RibonucZ/Hydroxyglut_hydro"/>
</dbReference>
<name>A0A1G8PWQ2_9FIRM</name>
<dbReference type="AlphaFoldDB" id="A0A1G8PWQ2"/>
<proteinExistence type="predicted"/>
<evidence type="ECO:0000313" key="2">
    <source>
        <dbReference type="EMBL" id="SDI96696.1"/>
    </source>
</evidence>
<feature type="domain" description="Metallo-beta-lactamase" evidence="1">
    <location>
        <begin position="12"/>
        <end position="178"/>
    </location>
</feature>
<dbReference type="InterPro" id="IPR052533">
    <property type="entry name" value="WalJ/YycJ-like"/>
</dbReference>
<dbReference type="Proteomes" id="UP000198945">
    <property type="component" value="Unassembled WGS sequence"/>
</dbReference>
<dbReference type="InterPro" id="IPR001279">
    <property type="entry name" value="Metallo-B-lactamas"/>
</dbReference>
<sequence length="237" mass="26665">MLEIKALASGSSGNCYRVNDGKTSLLIEAGISIQKIKESLDFTLTDIVGCLISHEHGDHSKSISDVIAAGVDCYLSPGTIDVLDSIDSNHHRIHAISAKKPLQVGSWVVKPFEVQHDANDPIGFILWSRNTGDKLIYITDSFYSKYTFNKPDYIMVECNYSEEILKKNVEAGKVHPVLEKRLKRSHFSLENVKDFLNSNDLRNTKEIWLLHLSDTNSDEKLFKKEVQELTGKLVFIA</sequence>
<organism evidence="2 3">
    <name type="scientific">Halanaerobium congolense</name>
    <dbReference type="NCBI Taxonomy" id="54121"/>
    <lineage>
        <taxon>Bacteria</taxon>
        <taxon>Bacillati</taxon>
        <taxon>Bacillota</taxon>
        <taxon>Clostridia</taxon>
        <taxon>Halanaerobiales</taxon>
        <taxon>Halanaerobiaceae</taxon>
        <taxon>Halanaerobium</taxon>
    </lineage>
</organism>
<gene>
    <name evidence="2" type="ORF">SAMN04515654_12150</name>
</gene>
<dbReference type="RefSeq" id="WP_089716426.1">
    <property type="nucleotide sequence ID" value="NZ_FNEH01000021.1"/>
</dbReference>
<dbReference type="PANTHER" id="PTHR47619">
    <property type="entry name" value="METALLO-HYDROLASE YYCJ-RELATED"/>
    <property type="match status" value="1"/>
</dbReference>
<dbReference type="SUPFAM" id="SSF56281">
    <property type="entry name" value="Metallo-hydrolase/oxidoreductase"/>
    <property type="match status" value="1"/>
</dbReference>
<dbReference type="SMART" id="SM00849">
    <property type="entry name" value="Lactamase_B"/>
    <property type="match status" value="1"/>
</dbReference>
<dbReference type="EMBL" id="FNEH01000021">
    <property type="protein sequence ID" value="SDI96696.1"/>
    <property type="molecule type" value="Genomic_DNA"/>
</dbReference>